<dbReference type="Proteomes" id="UP001595792">
    <property type="component" value="Unassembled WGS sequence"/>
</dbReference>
<keyword evidence="1" id="KW-1133">Transmembrane helix</keyword>
<protein>
    <submittedName>
        <fullName evidence="3">Plasmid transfer protein</fullName>
    </submittedName>
</protein>
<feature type="transmembrane region" description="Helical" evidence="1">
    <location>
        <begin position="202"/>
        <end position="220"/>
    </location>
</feature>
<feature type="transmembrane region" description="Helical" evidence="1">
    <location>
        <begin position="232"/>
        <end position="255"/>
    </location>
</feature>
<keyword evidence="1" id="KW-0812">Transmembrane</keyword>
<accession>A0ABV8NNU9</accession>
<organism evidence="3 4">
    <name type="scientific">Pedobacter jamesrossensis</name>
    <dbReference type="NCBI Taxonomy" id="1908238"/>
    <lineage>
        <taxon>Bacteria</taxon>
        <taxon>Pseudomonadati</taxon>
        <taxon>Bacteroidota</taxon>
        <taxon>Sphingobacteriia</taxon>
        <taxon>Sphingobacteriales</taxon>
        <taxon>Sphingobacteriaceae</taxon>
        <taxon>Pedobacter</taxon>
    </lineage>
</organism>
<name>A0ABV8NNU9_9SPHI</name>
<dbReference type="Pfam" id="PF07863">
    <property type="entry name" value="CtnDOT_TraJ"/>
    <property type="match status" value="1"/>
</dbReference>
<feature type="transmembrane region" description="Helical" evidence="1">
    <location>
        <begin position="311"/>
        <end position="336"/>
    </location>
</feature>
<dbReference type="EMBL" id="JBHSBY010000139">
    <property type="protein sequence ID" value="MFC4198476.1"/>
    <property type="molecule type" value="Genomic_DNA"/>
</dbReference>
<gene>
    <name evidence="3" type="ORF">ACFOUY_17350</name>
</gene>
<keyword evidence="4" id="KW-1185">Reference proteome</keyword>
<reference evidence="4" key="1">
    <citation type="journal article" date="2019" name="Int. J. Syst. Evol. Microbiol.">
        <title>The Global Catalogue of Microorganisms (GCM) 10K type strain sequencing project: providing services to taxonomists for standard genome sequencing and annotation.</title>
        <authorList>
            <consortium name="The Broad Institute Genomics Platform"/>
            <consortium name="The Broad Institute Genome Sequencing Center for Infectious Disease"/>
            <person name="Wu L."/>
            <person name="Ma J."/>
        </authorList>
    </citation>
    <scope>NUCLEOTIDE SEQUENCE [LARGE SCALE GENOMIC DNA]</scope>
    <source>
        <strain evidence="4">CCM 8689</strain>
    </source>
</reference>
<feature type="transmembrane region" description="Helical" evidence="1">
    <location>
        <begin position="261"/>
        <end position="290"/>
    </location>
</feature>
<feature type="transmembrane region" description="Helical" evidence="1">
    <location>
        <begin position="88"/>
        <end position="108"/>
    </location>
</feature>
<feature type="domain" description="Conjugative transposon TraJ C-terminal" evidence="2">
    <location>
        <begin position="60"/>
        <end position="373"/>
    </location>
</feature>
<feature type="transmembrane region" description="Helical" evidence="1">
    <location>
        <begin position="57"/>
        <end position="76"/>
    </location>
</feature>
<dbReference type="RefSeq" id="WP_378962470.1">
    <property type="nucleotide sequence ID" value="NZ_JBHRXC010000016.1"/>
</dbReference>
<dbReference type="InterPro" id="IPR012424">
    <property type="entry name" value="Conjugative_transposon_TraJ_C"/>
</dbReference>
<keyword evidence="1" id="KW-0472">Membrane</keyword>
<proteinExistence type="predicted"/>
<evidence type="ECO:0000313" key="3">
    <source>
        <dbReference type="EMBL" id="MFC4198476.1"/>
    </source>
</evidence>
<evidence type="ECO:0000313" key="4">
    <source>
        <dbReference type="Proteomes" id="UP001595792"/>
    </source>
</evidence>
<evidence type="ECO:0000256" key="1">
    <source>
        <dbReference type="SAM" id="Phobius"/>
    </source>
</evidence>
<sequence length="377" mass="42035">MKSYFTLGLIQPLLQANGVTDSFKDTFNFLQGNGVYEEGTMHFLKNMKDTIWTHYDVFLMDAQALCAIFMLIFFASRSYGMISGDKKLEVMPLLRPFGLVMVILWWPAFTKVLAFPGELIENRTEALFDGSQAEINNLRLERAKLMVDVADELFKLQASSEVAKTEADTWYENAWESVKSSVKEGFAEVWNPVVEMRNRLQVGLQLLASSLLETLAVWLLRISVYVIFIVQIIFSTILIILGPFSVAASILPWFQRSFTEWIARFISVSLYSGIAYLVMYVASLFQHYALQAEIQRYTELLKNDGESIQKLSWFASNGVLSFGMVIIVFIIGALTMFTVPSISTWIVSTSGVSSAASAMGSGASKMTSMASAAVGGV</sequence>
<comment type="caution">
    <text evidence="3">The sequence shown here is derived from an EMBL/GenBank/DDBJ whole genome shotgun (WGS) entry which is preliminary data.</text>
</comment>
<evidence type="ECO:0000259" key="2">
    <source>
        <dbReference type="Pfam" id="PF07863"/>
    </source>
</evidence>